<dbReference type="EMBL" id="KM823856">
    <property type="protein sequence ID" value="AIY60720.1"/>
    <property type="molecule type" value="mRNA"/>
</dbReference>
<feature type="transmembrane region" description="Helical" evidence="6">
    <location>
        <begin position="333"/>
        <end position="353"/>
    </location>
</feature>
<proteinExistence type="evidence at transcript level"/>
<dbReference type="SUPFAM" id="SSF144091">
    <property type="entry name" value="Rhomboid-like"/>
    <property type="match status" value="1"/>
</dbReference>
<name>A0A0A7E804_9LILI</name>
<keyword evidence="5 6" id="KW-0472">Membrane</keyword>
<sequence>MAVVSSCSVLTCKDQFHPIKGVIQIKRGLPNASLPFQKRKQKFDVFSMIHIQSSLKFVKHIGVPLLKVYNTNIHKDSSPGAHKRAKPCGKTINKERQLKALDTYFSKLHNERDVQQKSWSSVEKIETFLEGEENQVTSSLLLKVNKTENVDTTNRNKLKTELGLLDHYFGKLSTGTGTGERSSNCDEEFLGKKSTETPNPVNIELNRKEIMTTEQRYKHLENVQDQNRQMLSDSDTIQDYAFTYNEASDFHFVSILASINIAVFLFEIASPIKNSDVEQLSLPLMYGAKINKLILDGEWWRLLTPMFLHSGFLHVCLGCWVLLTFGPQVCRGYGPFTFILLYLLGGICGNLTSFIHTPELTVCGTGPVFAIIGAWLVYQYQNKGVISREVSESMFWKAVIATALSFLLSNFGRIDDWTHLGATLSGIVFGFLTCPTLHLNNAPLKNDQKEGFALIQQQAGPCKSLAIFSAIILVLSFLAFFLETQLAELELDVIL</sequence>
<feature type="transmembrane region" description="Helical" evidence="6">
    <location>
        <begin position="417"/>
        <end position="439"/>
    </location>
</feature>
<feature type="transmembrane region" description="Helical" evidence="6">
    <location>
        <begin position="359"/>
        <end position="378"/>
    </location>
</feature>
<dbReference type="Pfam" id="PF01694">
    <property type="entry name" value="Rhomboid"/>
    <property type="match status" value="1"/>
</dbReference>
<keyword evidence="3 6" id="KW-0812">Transmembrane</keyword>
<evidence type="ECO:0000256" key="5">
    <source>
        <dbReference type="ARBA" id="ARBA00023136"/>
    </source>
</evidence>
<comment type="similarity">
    <text evidence="2">Belongs to the peptidase S54 family.</text>
</comment>
<comment type="subcellular location">
    <subcellularLocation>
        <location evidence="1">Membrane</location>
        <topology evidence="1">Multi-pass membrane protein</topology>
    </subcellularLocation>
</comment>
<evidence type="ECO:0000256" key="1">
    <source>
        <dbReference type="ARBA" id="ARBA00004141"/>
    </source>
</evidence>
<keyword evidence="4 6" id="KW-1133">Transmembrane helix</keyword>
<dbReference type="InterPro" id="IPR035952">
    <property type="entry name" value="Rhomboid-like_sf"/>
</dbReference>
<feature type="transmembrane region" description="Helical" evidence="6">
    <location>
        <begin position="465"/>
        <end position="482"/>
    </location>
</feature>
<evidence type="ECO:0000256" key="3">
    <source>
        <dbReference type="ARBA" id="ARBA00022692"/>
    </source>
</evidence>
<dbReference type="Pfam" id="PF03770">
    <property type="entry name" value="IPK"/>
    <property type="match status" value="1"/>
</dbReference>
<dbReference type="GO" id="GO:0004252">
    <property type="term" value="F:serine-type endopeptidase activity"/>
    <property type="evidence" value="ECO:0007669"/>
    <property type="project" value="InterPro"/>
</dbReference>
<dbReference type="PANTHER" id="PTHR43731:SF30">
    <property type="entry name" value="RHOMBOID-LIKE PROTEIN 9, CHLOROPLASTIC"/>
    <property type="match status" value="1"/>
</dbReference>
<evidence type="ECO:0000313" key="8">
    <source>
        <dbReference type="EMBL" id="AIY60720.1"/>
    </source>
</evidence>
<dbReference type="InterPro" id="IPR050925">
    <property type="entry name" value="Rhomboid_protease_S54"/>
</dbReference>
<feature type="transmembrane region" description="Helical" evidence="6">
    <location>
        <begin position="250"/>
        <end position="272"/>
    </location>
</feature>
<dbReference type="Gene3D" id="1.20.1540.10">
    <property type="entry name" value="Rhomboid-like"/>
    <property type="match status" value="1"/>
</dbReference>
<protein>
    <submittedName>
        <fullName evidence="8">Rhomboid protein Dioop_RBL9</fullName>
    </submittedName>
</protein>
<feature type="transmembrane region" description="Helical" evidence="6">
    <location>
        <begin position="306"/>
        <end position="326"/>
    </location>
</feature>
<feature type="domain" description="Peptidase S54 rhomboid" evidence="7">
    <location>
        <begin position="297"/>
        <end position="435"/>
    </location>
</feature>
<dbReference type="InterPro" id="IPR022764">
    <property type="entry name" value="Peptidase_S54_rhomboid_dom"/>
</dbReference>
<evidence type="ECO:0000259" key="7">
    <source>
        <dbReference type="Pfam" id="PF01694"/>
    </source>
</evidence>
<dbReference type="GO" id="GO:0032958">
    <property type="term" value="P:inositol phosphate biosynthetic process"/>
    <property type="evidence" value="ECO:0007669"/>
    <property type="project" value="InterPro"/>
</dbReference>
<accession>A0A0A7E804</accession>
<reference evidence="8" key="1">
    <citation type="journal article" date="2014" name="New Phytol.">
        <title>Differential evolution of members of the rhomboid gene family with conservative and divergent patterns.</title>
        <authorList>
            <person name="Li Q."/>
            <person name="Zhang N."/>
            <person name="Zhang L."/>
            <person name="Ma H."/>
        </authorList>
    </citation>
    <scope>NUCLEOTIDE SEQUENCE</scope>
</reference>
<organism evidence="8">
    <name type="scientific">Dioscorea oppositifolia</name>
    <dbReference type="NCBI Taxonomy" id="569628"/>
    <lineage>
        <taxon>Eukaryota</taxon>
        <taxon>Viridiplantae</taxon>
        <taxon>Streptophyta</taxon>
        <taxon>Embryophyta</taxon>
        <taxon>Tracheophyta</taxon>
        <taxon>Spermatophyta</taxon>
        <taxon>Magnoliopsida</taxon>
        <taxon>Liliopsida</taxon>
        <taxon>Dioscoreales</taxon>
        <taxon>Dioscoreaceae</taxon>
        <taxon>Dioscorea</taxon>
    </lineage>
</organism>
<feature type="transmembrane region" description="Helical" evidence="6">
    <location>
        <begin position="394"/>
        <end position="411"/>
    </location>
</feature>
<evidence type="ECO:0000256" key="4">
    <source>
        <dbReference type="ARBA" id="ARBA00022989"/>
    </source>
</evidence>
<evidence type="ECO:0000256" key="6">
    <source>
        <dbReference type="SAM" id="Phobius"/>
    </source>
</evidence>
<dbReference type="FunFam" id="1.20.1540.10:FF:000017">
    <property type="entry name" value="RHOMBOID-like protein 9, chloroplastic"/>
    <property type="match status" value="1"/>
</dbReference>
<dbReference type="PANTHER" id="PTHR43731">
    <property type="entry name" value="RHOMBOID PROTEASE"/>
    <property type="match status" value="1"/>
</dbReference>
<dbReference type="GO" id="GO:0016020">
    <property type="term" value="C:membrane"/>
    <property type="evidence" value="ECO:0007669"/>
    <property type="project" value="UniProtKB-SubCell"/>
</dbReference>
<evidence type="ECO:0000256" key="2">
    <source>
        <dbReference type="ARBA" id="ARBA00009045"/>
    </source>
</evidence>
<dbReference type="GO" id="GO:0016301">
    <property type="term" value="F:kinase activity"/>
    <property type="evidence" value="ECO:0007669"/>
    <property type="project" value="InterPro"/>
</dbReference>
<dbReference type="AlphaFoldDB" id="A0A0A7E804"/>
<dbReference type="InterPro" id="IPR005522">
    <property type="entry name" value="IPK"/>
</dbReference>